<reference evidence="4" key="1">
    <citation type="journal article" date="2011" name="MBio">
        <title>Novel metabolic attributes of the genus Cyanothece, comprising a group of unicellular nitrogen-fixing Cyanobacteria.</title>
        <authorList>
            <person name="Bandyopadhyay A."/>
            <person name="Elvitigala T."/>
            <person name="Welsh E."/>
            <person name="Stockel J."/>
            <person name="Liberton M."/>
            <person name="Min H."/>
            <person name="Sherman L.A."/>
            <person name="Pakrasi H.B."/>
        </authorList>
    </citation>
    <scope>NUCLEOTIDE SEQUENCE [LARGE SCALE GENOMIC DNA]</scope>
    <source>
        <strain evidence="4">PCC 7424</strain>
    </source>
</reference>
<evidence type="ECO:0000313" key="3">
    <source>
        <dbReference type="EMBL" id="ACK71673.1"/>
    </source>
</evidence>
<protein>
    <submittedName>
        <fullName evidence="3">Uncharacterized protein</fullName>
    </submittedName>
</protein>
<evidence type="ECO:0000256" key="1">
    <source>
        <dbReference type="SAM" id="Coils"/>
    </source>
</evidence>
<sequence length="300" mass="33714">MKTLLALVNEQRSQLQEEIDKAKSIEEVITLLQNRLDNLERNYTGQLNISQVRLVSFFLDALRQSIASLAATQLSQKLLNQSQPVVNSTFKLPSNELILKGLQGLICIGIISSLLSLNKIPAGAWMAILLTVVLVGIETVLLLDKFNRPVDEKTEPNQVLEVPKPVLEINSQILLDHLADALNTIDHAVISVQGTKLENNSGLEELPELLNFLQRLMGANFLERPQMSLELIKLLPQILRQQGIYAQIYHPNDPQSERSHFDFEPSIDHSTQEYITLSPALLKGDRLLRRGRVIEPVSQQ</sequence>
<dbReference type="OrthoDB" id="452601at2"/>
<name>B7KDX5_GLOC7</name>
<dbReference type="STRING" id="65393.PCC7424_3274"/>
<evidence type="ECO:0000256" key="2">
    <source>
        <dbReference type="SAM" id="Phobius"/>
    </source>
</evidence>
<feature type="transmembrane region" description="Helical" evidence="2">
    <location>
        <begin position="123"/>
        <end position="143"/>
    </location>
</feature>
<organism evidence="3 4">
    <name type="scientific">Gloeothece citriformis (strain PCC 7424)</name>
    <name type="common">Cyanothece sp. (strain PCC 7424)</name>
    <dbReference type="NCBI Taxonomy" id="65393"/>
    <lineage>
        <taxon>Bacteria</taxon>
        <taxon>Bacillati</taxon>
        <taxon>Cyanobacteriota</taxon>
        <taxon>Cyanophyceae</taxon>
        <taxon>Oscillatoriophycideae</taxon>
        <taxon>Chroococcales</taxon>
        <taxon>Aphanothecaceae</taxon>
        <taxon>Gloeothece</taxon>
        <taxon>Gloeothece citriformis</taxon>
    </lineage>
</organism>
<dbReference type="EMBL" id="CP001291">
    <property type="protein sequence ID" value="ACK71673.1"/>
    <property type="molecule type" value="Genomic_DNA"/>
</dbReference>
<dbReference type="AlphaFoldDB" id="B7KDX5"/>
<keyword evidence="1" id="KW-0175">Coiled coil</keyword>
<keyword evidence="2" id="KW-0472">Membrane</keyword>
<keyword evidence="2" id="KW-0812">Transmembrane</keyword>
<dbReference type="HOGENOM" id="CLU_929526_0_0_3"/>
<dbReference type="KEGG" id="cyc:PCC7424_3274"/>
<dbReference type="RefSeq" id="WP_015955269.1">
    <property type="nucleotide sequence ID" value="NC_011729.1"/>
</dbReference>
<keyword evidence="2" id="KW-1133">Transmembrane helix</keyword>
<feature type="coiled-coil region" evidence="1">
    <location>
        <begin position="5"/>
        <end position="42"/>
    </location>
</feature>
<accession>B7KDX5</accession>
<dbReference type="eggNOG" id="ENOG502Z8EU">
    <property type="taxonomic scope" value="Bacteria"/>
</dbReference>
<evidence type="ECO:0000313" key="4">
    <source>
        <dbReference type="Proteomes" id="UP000002384"/>
    </source>
</evidence>
<gene>
    <name evidence="3" type="ordered locus">PCC7424_3274</name>
</gene>
<keyword evidence="4" id="KW-1185">Reference proteome</keyword>
<proteinExistence type="predicted"/>
<dbReference type="Proteomes" id="UP000002384">
    <property type="component" value="Chromosome"/>
</dbReference>